<feature type="transmembrane region" description="Helical" evidence="1">
    <location>
        <begin position="106"/>
        <end position="130"/>
    </location>
</feature>
<dbReference type="GeneID" id="74942474"/>
<dbReference type="RefSeq" id="WP_260643455.1">
    <property type="nucleotide sequence ID" value="NZ_CP104003.1"/>
</dbReference>
<feature type="transmembrane region" description="Helical" evidence="1">
    <location>
        <begin position="40"/>
        <end position="60"/>
    </location>
</feature>
<proteinExistence type="predicted"/>
<gene>
    <name evidence="2" type="ORF">N0B31_08590</name>
</gene>
<keyword evidence="3" id="KW-1185">Reference proteome</keyword>
<accession>A0A9E7U9V3</accession>
<evidence type="ECO:0000313" key="3">
    <source>
        <dbReference type="Proteomes" id="UP001057580"/>
    </source>
</evidence>
<organism evidence="2 3">
    <name type="scientific">Salinirubellus salinus</name>
    <dbReference type="NCBI Taxonomy" id="1364945"/>
    <lineage>
        <taxon>Archaea</taxon>
        <taxon>Methanobacteriati</taxon>
        <taxon>Methanobacteriota</taxon>
        <taxon>Stenosarchaea group</taxon>
        <taxon>Halobacteria</taxon>
        <taxon>Halobacteriales</taxon>
        <taxon>Natronomonadaceae</taxon>
        <taxon>Salinirubellus</taxon>
    </lineage>
</organism>
<reference evidence="2" key="1">
    <citation type="submission" date="2022-09" db="EMBL/GenBank/DDBJ databases">
        <title>Diverse halophilic archaea isolated from saline environments.</title>
        <authorList>
            <person name="Cui H.-L."/>
        </authorList>
    </citation>
    <scope>NUCLEOTIDE SEQUENCE</scope>
    <source>
        <strain evidence="2">ZS-35-S2</strain>
    </source>
</reference>
<feature type="transmembrane region" description="Helical" evidence="1">
    <location>
        <begin position="328"/>
        <end position="349"/>
    </location>
</feature>
<evidence type="ECO:0000256" key="1">
    <source>
        <dbReference type="SAM" id="Phobius"/>
    </source>
</evidence>
<keyword evidence="1" id="KW-0472">Membrane</keyword>
<dbReference type="Proteomes" id="UP001057580">
    <property type="component" value="Chromosome"/>
</dbReference>
<keyword evidence="1" id="KW-0812">Transmembrane</keyword>
<feature type="transmembrane region" description="Helical" evidence="1">
    <location>
        <begin position="72"/>
        <end position="94"/>
    </location>
</feature>
<feature type="transmembrane region" description="Helical" evidence="1">
    <location>
        <begin position="16"/>
        <end position="34"/>
    </location>
</feature>
<feature type="transmembrane region" description="Helical" evidence="1">
    <location>
        <begin position="355"/>
        <end position="372"/>
    </location>
</feature>
<evidence type="ECO:0000313" key="2">
    <source>
        <dbReference type="EMBL" id="UWM56341.1"/>
    </source>
</evidence>
<keyword evidence="1" id="KW-1133">Transmembrane helix</keyword>
<feature type="transmembrane region" description="Helical" evidence="1">
    <location>
        <begin position="142"/>
        <end position="166"/>
    </location>
</feature>
<feature type="transmembrane region" description="Helical" evidence="1">
    <location>
        <begin position="237"/>
        <end position="258"/>
    </location>
</feature>
<feature type="transmembrane region" description="Helical" evidence="1">
    <location>
        <begin position="270"/>
        <end position="291"/>
    </location>
</feature>
<dbReference type="KEGG" id="ssai:N0B31_08590"/>
<feature type="transmembrane region" description="Helical" evidence="1">
    <location>
        <begin position="210"/>
        <end position="231"/>
    </location>
</feature>
<dbReference type="AlphaFoldDB" id="A0A9E7U9V3"/>
<feature type="transmembrane region" description="Helical" evidence="1">
    <location>
        <begin position="178"/>
        <end position="198"/>
    </location>
</feature>
<feature type="transmembrane region" description="Helical" evidence="1">
    <location>
        <begin position="303"/>
        <end position="321"/>
    </location>
</feature>
<dbReference type="EMBL" id="CP104003">
    <property type="protein sequence ID" value="UWM56341.1"/>
    <property type="molecule type" value="Genomic_DNA"/>
</dbReference>
<protein>
    <submittedName>
        <fullName evidence="2">Uncharacterized protein</fullName>
    </submittedName>
</protein>
<name>A0A9E7U9V3_9EURY</name>
<sequence>MPSLIVPRPPTHLDRFLGAVATLSLVAGAVAVLLDAPLGVLVALGGYGFAVHTVLWLSVVGRRGVVTDRSRWVGPLLGLATLLSAGGTVAVAAVEWGYLQGWGQRPLVVLGVGVLLALFVLAAETLPSLPARLGDASETGRLVLLTLHVGYATLAVGVYATVAAALGLPAPVSTRPAVAHLLLGGIAVPCAAGLVALAPSAYGRSLPRPLVAVALPAAAFGPPLVALGLPAGVLARVGATLEAVALGALLVALVYTALTAAARPAGTGSLVFGLLFGSGMLLLGGAFSRFTLVADVVPVEYRLAALGFLGLALLSGTRYALRRALLPLGSVVTLLVTVGLLVELAAGRLGLPSEVGQGVVLLAVVIYAADVGRTLTGRETVA</sequence>